<accession>A0A409XYB0</accession>
<keyword evidence="3" id="KW-1185">Reference proteome</keyword>
<gene>
    <name evidence="2" type="ORF">CVT25_000792</name>
</gene>
<feature type="region of interest" description="Disordered" evidence="1">
    <location>
        <begin position="1"/>
        <end position="32"/>
    </location>
</feature>
<comment type="caution">
    <text evidence="2">The sequence shown here is derived from an EMBL/GenBank/DDBJ whole genome shotgun (WGS) entry which is preliminary data.</text>
</comment>
<protein>
    <submittedName>
        <fullName evidence="2">Uncharacterized protein</fullName>
    </submittedName>
</protein>
<feature type="compositionally biased region" description="Acidic residues" evidence="1">
    <location>
        <begin position="62"/>
        <end position="71"/>
    </location>
</feature>
<feature type="region of interest" description="Disordered" evidence="1">
    <location>
        <begin position="50"/>
        <end position="71"/>
    </location>
</feature>
<dbReference type="EMBL" id="NHYD01000028">
    <property type="protein sequence ID" value="PPQ95693.1"/>
    <property type="molecule type" value="Genomic_DNA"/>
</dbReference>
<feature type="compositionally biased region" description="Polar residues" evidence="1">
    <location>
        <begin position="1"/>
        <end position="13"/>
    </location>
</feature>
<reference evidence="2 3" key="1">
    <citation type="journal article" date="2018" name="Evol. Lett.">
        <title>Horizontal gene cluster transfer increased hallucinogenic mushroom diversity.</title>
        <authorList>
            <person name="Reynolds H.T."/>
            <person name="Vijayakumar V."/>
            <person name="Gluck-Thaler E."/>
            <person name="Korotkin H.B."/>
            <person name="Matheny P.B."/>
            <person name="Slot J.C."/>
        </authorList>
    </citation>
    <scope>NUCLEOTIDE SEQUENCE [LARGE SCALE GENOMIC DNA]</scope>
    <source>
        <strain evidence="2 3">2631</strain>
    </source>
</reference>
<dbReference type="InParanoid" id="A0A409XYB0"/>
<sequence>MPPKASKNTATVPNSPPKTRRSTRKQARAASAIDASAAGHLILRKVLQQQAKKGGVTVTDQLEADGNDDDN</sequence>
<dbReference type="AlphaFoldDB" id="A0A409XYB0"/>
<proteinExistence type="predicted"/>
<evidence type="ECO:0000313" key="3">
    <source>
        <dbReference type="Proteomes" id="UP000283269"/>
    </source>
</evidence>
<feature type="compositionally biased region" description="Basic residues" evidence="1">
    <location>
        <begin position="18"/>
        <end position="27"/>
    </location>
</feature>
<evidence type="ECO:0000256" key="1">
    <source>
        <dbReference type="SAM" id="MobiDB-lite"/>
    </source>
</evidence>
<dbReference type="Proteomes" id="UP000283269">
    <property type="component" value="Unassembled WGS sequence"/>
</dbReference>
<name>A0A409XYB0_PSICY</name>
<evidence type="ECO:0000313" key="2">
    <source>
        <dbReference type="EMBL" id="PPQ95693.1"/>
    </source>
</evidence>
<organism evidence="2 3">
    <name type="scientific">Psilocybe cyanescens</name>
    <dbReference type="NCBI Taxonomy" id="93625"/>
    <lineage>
        <taxon>Eukaryota</taxon>
        <taxon>Fungi</taxon>
        <taxon>Dikarya</taxon>
        <taxon>Basidiomycota</taxon>
        <taxon>Agaricomycotina</taxon>
        <taxon>Agaricomycetes</taxon>
        <taxon>Agaricomycetidae</taxon>
        <taxon>Agaricales</taxon>
        <taxon>Agaricineae</taxon>
        <taxon>Strophariaceae</taxon>
        <taxon>Psilocybe</taxon>
    </lineage>
</organism>